<dbReference type="InterPro" id="IPR012480">
    <property type="entry name" value="Hepar_II_III_C"/>
</dbReference>
<organism evidence="4 5">
    <name type="scientific">Janthinobacterium fluminis</name>
    <dbReference type="NCBI Taxonomy" id="2987524"/>
    <lineage>
        <taxon>Bacteria</taxon>
        <taxon>Pseudomonadati</taxon>
        <taxon>Pseudomonadota</taxon>
        <taxon>Betaproteobacteria</taxon>
        <taxon>Burkholderiales</taxon>
        <taxon>Oxalobacteraceae</taxon>
        <taxon>Janthinobacterium</taxon>
    </lineage>
</organism>
<dbReference type="SUPFAM" id="SSF48230">
    <property type="entry name" value="Chondroitin AC/alginate lyase"/>
    <property type="match status" value="1"/>
</dbReference>
<gene>
    <name evidence="4" type="ORF">OIK44_08450</name>
</gene>
<comment type="subcellular location">
    <subcellularLocation>
        <location evidence="1">Cell envelope</location>
    </subcellularLocation>
</comment>
<dbReference type="InterPro" id="IPR032518">
    <property type="entry name" value="HepII_N"/>
</dbReference>
<dbReference type="EMBL" id="JAQQXR010000002">
    <property type="protein sequence ID" value="MDC8757614.1"/>
    <property type="molecule type" value="Genomic_DNA"/>
</dbReference>
<evidence type="ECO:0000259" key="2">
    <source>
        <dbReference type="Pfam" id="PF07940"/>
    </source>
</evidence>
<dbReference type="Gene3D" id="1.50.10.100">
    <property type="entry name" value="Chondroitin AC/alginate lyase"/>
    <property type="match status" value="1"/>
</dbReference>
<dbReference type="Proteomes" id="UP001221208">
    <property type="component" value="Unassembled WGS sequence"/>
</dbReference>
<evidence type="ECO:0000313" key="5">
    <source>
        <dbReference type="Proteomes" id="UP001221208"/>
    </source>
</evidence>
<dbReference type="Gene3D" id="2.70.98.70">
    <property type="match status" value="1"/>
</dbReference>
<evidence type="ECO:0000256" key="1">
    <source>
        <dbReference type="ARBA" id="ARBA00004196"/>
    </source>
</evidence>
<evidence type="ECO:0000313" key="4">
    <source>
        <dbReference type="EMBL" id="MDC8757614.1"/>
    </source>
</evidence>
<dbReference type="Pfam" id="PF16332">
    <property type="entry name" value="DUF4962"/>
    <property type="match status" value="1"/>
</dbReference>
<accession>A0ABT5JXZ5</accession>
<reference evidence="4 5" key="1">
    <citation type="submission" date="2022-10" db="EMBL/GenBank/DDBJ databases">
        <title>Janthinobacterium sp. hw3 Genome sequencing.</title>
        <authorList>
            <person name="Park S."/>
        </authorList>
    </citation>
    <scope>NUCLEOTIDE SEQUENCE [LARGE SCALE GENOMIC DNA]</scope>
    <source>
        <strain evidence="5">hw3</strain>
    </source>
</reference>
<keyword evidence="5" id="KW-1185">Reference proteome</keyword>
<comment type="caution">
    <text evidence="4">The sequence shown here is derived from an EMBL/GenBank/DDBJ whole genome shotgun (WGS) entry which is preliminary data.</text>
</comment>
<evidence type="ECO:0000259" key="3">
    <source>
        <dbReference type="Pfam" id="PF16332"/>
    </source>
</evidence>
<feature type="domain" description="Heparinase II N-terminal" evidence="3">
    <location>
        <begin position="51"/>
        <end position="423"/>
    </location>
</feature>
<dbReference type="Pfam" id="PF07940">
    <property type="entry name" value="Hepar_II_III_C"/>
    <property type="match status" value="1"/>
</dbReference>
<feature type="domain" description="Heparinase II/III-like C-terminal" evidence="2">
    <location>
        <begin position="447"/>
        <end position="624"/>
    </location>
</feature>
<sequence>MIKPTPDFLQVQPQNPPSFAWARHRTLPPSYTVELSSGGVVVATYTSTRGFLLPSKALPAGTYSWRVRPSTVVEWSTPRTFVINATSKVFEVPESPTIRAAALLKARPRQLPPSVTRKDLWPSAMLTARSAALTTLTNQVETRMLTTATIADTMWPLAYASTTLTAAKSDQQGDLNRKIDFFSRQLESASLLYYLTGNTRYLNEALWRGDQLAGLDPVAGPTSYVNQDQLTRKIALSMIKAVDFLTTNLGAERKARWLSNVNVRAGAFYADLSRDNGRLDQTPFDSHGGNTLGFLALIATLSLGDIPEANNWFDFSYRAYLNAVFAWSGPEGGFANGTAYAEYTCDAALQVWQPLGQATGVSLFDKPWSVGFMQFFMHFEPPGAAGHVFGDEHEIKPMVIYPKAFAGRVKSANAAWYYQNLAGAEDALSLVQAPYPLPSSTITPVAPPDAALYPSIGWVAMHSSMTTPKRTSVFFKSSPYGSYNHSHADQNGLVIDSGGRRLLTEAGYSDYFYSPLAVDWYRTTKAHNAITFDGGIGQIGTEGVKNLGRNGKITAFSTTPTLDFAEGDATPAYNSDTVVAMKSAIRKVWYLRDQDVVVVLDRLDSPLARKYEWNLHAAAPINLGADGVLQITNVDRSLCIKSLINDSAAPYTTRPAPPPKAGTFEAHGAFVKAVANYKAEFLVVLDVGCKRPVTTLTTLPSGARSLKIGTRELTLPSALTTVVAQK</sequence>
<dbReference type="Gene3D" id="2.60.40.10">
    <property type="entry name" value="Immunoglobulins"/>
    <property type="match status" value="1"/>
</dbReference>
<protein>
    <submittedName>
        <fullName evidence="4">DUF4962 domain-containing protein</fullName>
    </submittedName>
</protein>
<dbReference type="InterPro" id="IPR013783">
    <property type="entry name" value="Ig-like_fold"/>
</dbReference>
<dbReference type="InterPro" id="IPR008929">
    <property type="entry name" value="Chondroitin_lyas"/>
</dbReference>
<dbReference type="RefSeq" id="WP_273670284.1">
    <property type="nucleotide sequence ID" value="NZ_JAQQXR010000002.1"/>
</dbReference>
<proteinExistence type="predicted"/>
<name>A0ABT5JXZ5_9BURK</name>